<name>A0A975KIV6_9BACE</name>
<dbReference type="KEGG" id="beg:INE88_03767"/>
<dbReference type="AlphaFoldDB" id="A0A975KIV6"/>
<protein>
    <submittedName>
        <fullName evidence="1">Uncharacterized protein</fullName>
    </submittedName>
</protein>
<accession>A0A975KIV6</accession>
<organism evidence="1 2">
    <name type="scientific">Bacteroides eggerthii</name>
    <dbReference type="NCBI Taxonomy" id="28111"/>
    <lineage>
        <taxon>Bacteria</taxon>
        <taxon>Pseudomonadati</taxon>
        <taxon>Bacteroidota</taxon>
        <taxon>Bacteroidia</taxon>
        <taxon>Bacteroidales</taxon>
        <taxon>Bacteroidaceae</taxon>
        <taxon>Bacteroides</taxon>
    </lineage>
</organism>
<dbReference type="Proteomes" id="UP000679226">
    <property type="component" value="Chromosome"/>
</dbReference>
<sequence length="179" mass="19378">MVPSGSLGMQYLLLDLNVEFDLSFSGVSPAPKMYKDMADKKMNEFAPATDSAYIYGEATNGSQVKIKKEDLAIVLRKLMPMCYSGWTFSTKLKVTQGACCFMFITNGSAYLITTTGSKGASVSKLGGNANAEFREDSSGNVYVLSTGIYFIIQIGYNISNIIAEEINDFPSDSTSLVVS</sequence>
<gene>
    <name evidence="1" type="ORF">INE88_03767</name>
</gene>
<evidence type="ECO:0000313" key="1">
    <source>
        <dbReference type="EMBL" id="QUT46922.1"/>
    </source>
</evidence>
<evidence type="ECO:0000313" key="2">
    <source>
        <dbReference type="Proteomes" id="UP000679226"/>
    </source>
</evidence>
<dbReference type="EMBL" id="CP072227">
    <property type="protein sequence ID" value="QUT46922.1"/>
    <property type="molecule type" value="Genomic_DNA"/>
</dbReference>
<proteinExistence type="predicted"/>
<reference evidence="1" key="1">
    <citation type="journal article" date="2021" name="PLoS Genet.">
        <title>Mobile Type VI secretion system loci of the gut Bacteroidales display extensive intra-ecosystem transfer, multi-species spread and geographical clustering.</title>
        <authorList>
            <person name="Garcia-Bayona L."/>
            <person name="Coyne M.J."/>
            <person name="Comstock L.E."/>
        </authorList>
    </citation>
    <scope>NUCLEOTIDE SEQUENCE</scope>
    <source>
        <strain evidence="1">CL11T00C20</strain>
    </source>
</reference>